<accession>A0A0A8ZQ60</accession>
<name>A0A0A8ZQ60_ARUDO</name>
<reference evidence="1" key="1">
    <citation type="submission" date="2014-09" db="EMBL/GenBank/DDBJ databases">
        <authorList>
            <person name="Magalhaes I.L.F."/>
            <person name="Oliveira U."/>
            <person name="Santos F.R."/>
            <person name="Vidigal T.H.D.A."/>
            <person name="Brescovit A.D."/>
            <person name="Santos A.J."/>
        </authorList>
    </citation>
    <scope>NUCLEOTIDE SEQUENCE</scope>
    <source>
        <tissue evidence="1">Shoot tissue taken approximately 20 cm above the soil surface</tissue>
    </source>
</reference>
<dbReference type="EMBL" id="GBRH01256964">
    <property type="protein sequence ID" value="JAD40931.1"/>
    <property type="molecule type" value="Transcribed_RNA"/>
</dbReference>
<evidence type="ECO:0000313" key="1">
    <source>
        <dbReference type="EMBL" id="JAD40931.1"/>
    </source>
</evidence>
<reference evidence="1" key="2">
    <citation type="journal article" date="2015" name="Data Brief">
        <title>Shoot transcriptome of the giant reed, Arundo donax.</title>
        <authorList>
            <person name="Barrero R.A."/>
            <person name="Guerrero F.D."/>
            <person name="Moolhuijzen P."/>
            <person name="Goolsby J.A."/>
            <person name="Tidwell J."/>
            <person name="Bellgard S.E."/>
            <person name="Bellgard M.I."/>
        </authorList>
    </citation>
    <scope>NUCLEOTIDE SEQUENCE</scope>
    <source>
        <tissue evidence="1">Shoot tissue taken approximately 20 cm above the soil surface</tissue>
    </source>
</reference>
<proteinExistence type="predicted"/>
<organism evidence="1">
    <name type="scientific">Arundo donax</name>
    <name type="common">Giant reed</name>
    <name type="synonym">Donax arundinaceus</name>
    <dbReference type="NCBI Taxonomy" id="35708"/>
    <lineage>
        <taxon>Eukaryota</taxon>
        <taxon>Viridiplantae</taxon>
        <taxon>Streptophyta</taxon>
        <taxon>Embryophyta</taxon>
        <taxon>Tracheophyta</taxon>
        <taxon>Spermatophyta</taxon>
        <taxon>Magnoliopsida</taxon>
        <taxon>Liliopsida</taxon>
        <taxon>Poales</taxon>
        <taxon>Poaceae</taxon>
        <taxon>PACMAD clade</taxon>
        <taxon>Arundinoideae</taxon>
        <taxon>Arundineae</taxon>
        <taxon>Arundo</taxon>
    </lineage>
</organism>
<sequence length="39" mass="4519">MLSYLCVFHHPLNLQVDLERIGCGKHVGQCCFYHSHPHV</sequence>
<dbReference type="AlphaFoldDB" id="A0A0A8ZQ60"/>
<protein>
    <submittedName>
        <fullName evidence="1">Uncharacterized protein</fullName>
    </submittedName>
</protein>